<name>A0A1H1UKH8_9ACTN</name>
<evidence type="ECO:0000313" key="2">
    <source>
        <dbReference type="EMBL" id="SDS72810.1"/>
    </source>
</evidence>
<dbReference type="RefSeq" id="WP_091730243.1">
    <property type="nucleotide sequence ID" value="NZ_LT629757.1"/>
</dbReference>
<proteinExistence type="predicted"/>
<keyword evidence="1" id="KW-0732">Signal</keyword>
<protein>
    <recommendedName>
        <fullName evidence="4">Lipoprotein</fullName>
    </recommendedName>
</protein>
<keyword evidence="3" id="KW-1185">Reference proteome</keyword>
<dbReference type="PROSITE" id="PS51257">
    <property type="entry name" value="PROKAR_LIPOPROTEIN"/>
    <property type="match status" value="1"/>
</dbReference>
<dbReference type="STRING" id="642780.SAMN04488570_2548"/>
<dbReference type="Proteomes" id="UP000198859">
    <property type="component" value="Chromosome I"/>
</dbReference>
<accession>A0A1H1UKH8</accession>
<gene>
    <name evidence="2" type="ORF">SAMN04488570_2548</name>
</gene>
<dbReference type="EMBL" id="LT629757">
    <property type="protein sequence ID" value="SDS72810.1"/>
    <property type="molecule type" value="Genomic_DNA"/>
</dbReference>
<evidence type="ECO:0008006" key="4">
    <source>
        <dbReference type="Google" id="ProtNLM"/>
    </source>
</evidence>
<feature type="signal peptide" evidence="1">
    <location>
        <begin position="1"/>
        <end position="25"/>
    </location>
</feature>
<sequence>MRPVPSTARAIRSGVLVGALALALAGCGSDPEEQPAATTPSASVASGDATACGRAALGEWRATLRQALDADPADRAALRGAVRAAREQSGWFAEQAQSPGLVRAYREAAATLTAYAAALAPPPPAAELARLREQAGSVQGAVLVACAEALGG</sequence>
<evidence type="ECO:0000313" key="3">
    <source>
        <dbReference type="Proteomes" id="UP000198859"/>
    </source>
</evidence>
<reference evidence="3" key="1">
    <citation type="submission" date="2016-10" db="EMBL/GenBank/DDBJ databases">
        <authorList>
            <person name="Varghese N."/>
            <person name="Submissions S."/>
        </authorList>
    </citation>
    <scope>NUCLEOTIDE SEQUENCE [LARGE SCALE GENOMIC DNA]</scope>
    <source>
        <strain evidence="3">DSM 22127</strain>
    </source>
</reference>
<dbReference type="AlphaFoldDB" id="A0A1H1UKH8"/>
<evidence type="ECO:0000256" key="1">
    <source>
        <dbReference type="SAM" id="SignalP"/>
    </source>
</evidence>
<organism evidence="2 3">
    <name type="scientific">Nocardioides scoriae</name>
    <dbReference type="NCBI Taxonomy" id="642780"/>
    <lineage>
        <taxon>Bacteria</taxon>
        <taxon>Bacillati</taxon>
        <taxon>Actinomycetota</taxon>
        <taxon>Actinomycetes</taxon>
        <taxon>Propionibacteriales</taxon>
        <taxon>Nocardioidaceae</taxon>
        <taxon>Nocardioides</taxon>
    </lineage>
</organism>
<feature type="chain" id="PRO_5038793538" description="Lipoprotein" evidence="1">
    <location>
        <begin position="26"/>
        <end position="152"/>
    </location>
</feature>